<evidence type="ECO:0000259" key="6">
    <source>
        <dbReference type="PROSITE" id="PS50850"/>
    </source>
</evidence>
<feature type="transmembrane region" description="Helical" evidence="5">
    <location>
        <begin position="457"/>
        <end position="478"/>
    </location>
</feature>
<feature type="transmembrane region" description="Helical" evidence="5">
    <location>
        <begin position="211"/>
        <end position="232"/>
    </location>
</feature>
<evidence type="ECO:0000256" key="4">
    <source>
        <dbReference type="ARBA" id="ARBA00023136"/>
    </source>
</evidence>
<dbReference type="PANTHER" id="PTHR23501:SF3">
    <property type="entry name" value="MAJOR FACILITATOR SUPERFAMILY (MFS) PROFILE DOMAIN-CONTAINING PROTEIN"/>
    <property type="match status" value="1"/>
</dbReference>
<dbReference type="Proteomes" id="UP001583186">
    <property type="component" value="Unassembled WGS sequence"/>
</dbReference>
<name>A0ABR3YJ68_9PEZI</name>
<feature type="transmembrane region" description="Helical" evidence="5">
    <location>
        <begin position="402"/>
        <end position="423"/>
    </location>
</feature>
<feature type="transmembrane region" description="Helical" evidence="5">
    <location>
        <begin position="120"/>
        <end position="140"/>
    </location>
</feature>
<feature type="transmembrane region" description="Helical" evidence="5">
    <location>
        <begin position="490"/>
        <end position="521"/>
    </location>
</feature>
<feature type="transmembrane region" description="Helical" evidence="5">
    <location>
        <begin position="432"/>
        <end position="451"/>
    </location>
</feature>
<comment type="caution">
    <text evidence="7">The sequence shown here is derived from an EMBL/GenBank/DDBJ whole genome shotgun (WGS) entry which is preliminary data.</text>
</comment>
<protein>
    <recommendedName>
        <fullName evidence="6">Major facilitator superfamily (MFS) profile domain-containing protein</fullName>
    </recommendedName>
</protein>
<gene>
    <name evidence="7" type="ORF">Sste5346_009906</name>
</gene>
<dbReference type="EMBL" id="JAWCUI010000105">
    <property type="protein sequence ID" value="KAL1887902.1"/>
    <property type="molecule type" value="Genomic_DNA"/>
</dbReference>
<keyword evidence="8" id="KW-1185">Reference proteome</keyword>
<comment type="subcellular location">
    <subcellularLocation>
        <location evidence="1">Membrane</location>
        <topology evidence="1">Multi-pass membrane protein</topology>
    </subcellularLocation>
</comment>
<feature type="transmembrane region" description="Helical" evidence="5">
    <location>
        <begin position="296"/>
        <end position="315"/>
    </location>
</feature>
<evidence type="ECO:0000256" key="2">
    <source>
        <dbReference type="ARBA" id="ARBA00022692"/>
    </source>
</evidence>
<feature type="transmembrane region" description="Helical" evidence="5">
    <location>
        <begin position="327"/>
        <end position="345"/>
    </location>
</feature>
<dbReference type="PANTHER" id="PTHR23501">
    <property type="entry name" value="MAJOR FACILITATOR SUPERFAMILY"/>
    <property type="match status" value="1"/>
</dbReference>
<feature type="transmembrane region" description="Helical" evidence="5">
    <location>
        <begin position="80"/>
        <end position="100"/>
    </location>
</feature>
<evidence type="ECO:0000256" key="1">
    <source>
        <dbReference type="ARBA" id="ARBA00004141"/>
    </source>
</evidence>
<dbReference type="InterPro" id="IPR036259">
    <property type="entry name" value="MFS_trans_sf"/>
</dbReference>
<proteinExistence type="predicted"/>
<dbReference type="SUPFAM" id="SSF103473">
    <property type="entry name" value="MFS general substrate transporter"/>
    <property type="match status" value="2"/>
</dbReference>
<accession>A0ABR3YJ68</accession>
<evidence type="ECO:0000256" key="5">
    <source>
        <dbReference type="SAM" id="Phobius"/>
    </source>
</evidence>
<reference evidence="7 8" key="1">
    <citation type="journal article" date="2024" name="IMA Fungus">
        <title>IMA Genome - F19 : A genome assembly and annotation guide to empower mycologists, including annotated draft genome sequences of Ceratocystis pirilliformis, Diaporthe australafricana, Fusarium ophioides, Paecilomyces lecythidis, and Sporothrix stenoceras.</title>
        <authorList>
            <person name="Aylward J."/>
            <person name="Wilson A.M."/>
            <person name="Visagie C.M."/>
            <person name="Spraker J."/>
            <person name="Barnes I."/>
            <person name="Buitendag C."/>
            <person name="Ceriani C."/>
            <person name="Del Mar Angel L."/>
            <person name="du Plessis D."/>
            <person name="Fuchs T."/>
            <person name="Gasser K."/>
            <person name="Kramer D."/>
            <person name="Li W."/>
            <person name="Munsamy K."/>
            <person name="Piso A."/>
            <person name="Price J.L."/>
            <person name="Sonnekus B."/>
            <person name="Thomas C."/>
            <person name="van der Nest A."/>
            <person name="van Dijk A."/>
            <person name="van Heerden A."/>
            <person name="van Vuuren N."/>
            <person name="Yilmaz N."/>
            <person name="Duong T.A."/>
            <person name="van der Merwe N.A."/>
            <person name="Wingfield M.J."/>
            <person name="Wingfield B.D."/>
        </authorList>
    </citation>
    <scope>NUCLEOTIDE SEQUENCE [LARGE SCALE GENOMIC DNA]</scope>
    <source>
        <strain evidence="7 8">CMW 5346</strain>
    </source>
</reference>
<feature type="transmembrane region" description="Helical" evidence="5">
    <location>
        <begin position="152"/>
        <end position="169"/>
    </location>
</feature>
<keyword evidence="3 5" id="KW-1133">Transmembrane helix</keyword>
<feature type="transmembrane region" description="Helical" evidence="5">
    <location>
        <begin position="572"/>
        <end position="591"/>
    </location>
</feature>
<dbReference type="PROSITE" id="PS50850">
    <property type="entry name" value="MFS"/>
    <property type="match status" value="1"/>
</dbReference>
<evidence type="ECO:0000313" key="8">
    <source>
        <dbReference type="Proteomes" id="UP001583186"/>
    </source>
</evidence>
<dbReference type="Pfam" id="PF07690">
    <property type="entry name" value="MFS_1"/>
    <property type="match status" value="1"/>
</dbReference>
<feature type="transmembrane region" description="Helical" evidence="5">
    <location>
        <begin position="181"/>
        <end position="199"/>
    </location>
</feature>
<dbReference type="InterPro" id="IPR011701">
    <property type="entry name" value="MFS"/>
</dbReference>
<sequence length="607" mass="66008">MKCFWSREPKTSATQFFTGSVPASSSSAEKKDNGVLVNEAPVYELDAVLPSVDNENAAPVDAAPIQAGVRKVEEAAQTWSRAHIVLAYILIWIILFTDALQQNMSGTLTPYVTSSFSTHSLTAATGVMASVIGGLAKLPLAKVLDIWGRPQGFAMSVVILDLGLIMMAACQDVKGFAAAQVFYWVGFNGLTYSLQIFIADTSALEMRALAFAFSTSPFLATTFAGGPLATAFMRGPGWRWAFGTFSVVTPLVCAPLMALFAYNGKPEEDKEGEQAIPAPERTFLQSLKHYAIEFDLFGMLLVLAGLALFLLPFSIYSYQKLQWRSPMILTFLGLGVFFLVAFAIYEKYWAPITLIPFELLTDRTVLGSCAASGAVFVSFFIWDNFFTSFLQVVNGLSMTQASYVANIYNLGTCFFSFVIGALVRCTGRFKWLALWFGVPVNALGLGLMIHFRQPNTPVGFVVMCQILISFAGGAMVICDQMALMASVPHQYLAVGLALENMFANIGGGIGASIAAGIWTGIFPKKLEQYLPATVSKSERAKIYGDLAVQLSFEKGSPIRVAIEHAYGDAQRYMLIAATAIMGVAFVAVLVWKDLRVKDMSKARIQAH</sequence>
<feature type="transmembrane region" description="Helical" evidence="5">
    <location>
        <begin position="238"/>
        <end position="262"/>
    </location>
</feature>
<keyword evidence="4 5" id="KW-0472">Membrane</keyword>
<dbReference type="Gene3D" id="1.20.1250.20">
    <property type="entry name" value="MFS general substrate transporter like domains"/>
    <property type="match status" value="2"/>
</dbReference>
<evidence type="ECO:0000313" key="7">
    <source>
        <dbReference type="EMBL" id="KAL1887902.1"/>
    </source>
</evidence>
<keyword evidence="2 5" id="KW-0812">Transmembrane</keyword>
<feature type="domain" description="Major facilitator superfamily (MFS) profile" evidence="6">
    <location>
        <begin position="87"/>
        <end position="594"/>
    </location>
</feature>
<dbReference type="InterPro" id="IPR020846">
    <property type="entry name" value="MFS_dom"/>
</dbReference>
<feature type="transmembrane region" description="Helical" evidence="5">
    <location>
        <begin position="365"/>
        <end position="382"/>
    </location>
</feature>
<evidence type="ECO:0000256" key="3">
    <source>
        <dbReference type="ARBA" id="ARBA00022989"/>
    </source>
</evidence>
<organism evidence="7 8">
    <name type="scientific">Sporothrix stenoceras</name>
    <dbReference type="NCBI Taxonomy" id="5173"/>
    <lineage>
        <taxon>Eukaryota</taxon>
        <taxon>Fungi</taxon>
        <taxon>Dikarya</taxon>
        <taxon>Ascomycota</taxon>
        <taxon>Pezizomycotina</taxon>
        <taxon>Sordariomycetes</taxon>
        <taxon>Sordariomycetidae</taxon>
        <taxon>Ophiostomatales</taxon>
        <taxon>Ophiostomataceae</taxon>
        <taxon>Sporothrix</taxon>
    </lineage>
</organism>